<name>A0A1M5NH94_9ALTE</name>
<dbReference type="Gene3D" id="1.10.357.10">
    <property type="entry name" value="Tetracycline Repressor, domain 2"/>
    <property type="match status" value="1"/>
</dbReference>
<dbReference type="PROSITE" id="PS50977">
    <property type="entry name" value="HTH_TETR_2"/>
    <property type="match status" value="1"/>
</dbReference>
<dbReference type="PANTHER" id="PTHR47506">
    <property type="entry name" value="TRANSCRIPTIONAL REGULATORY PROTEIN"/>
    <property type="match status" value="1"/>
</dbReference>
<dbReference type="STRING" id="634436.SAMN05216361_3235"/>
<dbReference type="InterPro" id="IPR009057">
    <property type="entry name" value="Homeodomain-like_sf"/>
</dbReference>
<dbReference type="SUPFAM" id="SSF48498">
    <property type="entry name" value="Tetracyclin repressor-like, C-terminal domain"/>
    <property type="match status" value="1"/>
</dbReference>
<evidence type="ECO:0000256" key="3">
    <source>
        <dbReference type="ARBA" id="ARBA00023163"/>
    </source>
</evidence>
<dbReference type="InterPro" id="IPR001647">
    <property type="entry name" value="HTH_TetR"/>
</dbReference>
<dbReference type="RefSeq" id="WP_073324201.1">
    <property type="nucleotide sequence ID" value="NZ_FQWD01000005.1"/>
</dbReference>
<reference evidence="7" key="1">
    <citation type="submission" date="2016-11" db="EMBL/GenBank/DDBJ databases">
        <authorList>
            <person name="Varghese N."/>
            <person name="Submissions S."/>
        </authorList>
    </citation>
    <scope>NUCLEOTIDE SEQUENCE [LARGE SCALE GENOMIC DNA]</scope>
    <source>
        <strain evidence="7">CGMCC 1.8995</strain>
    </source>
</reference>
<evidence type="ECO:0000256" key="1">
    <source>
        <dbReference type="ARBA" id="ARBA00023015"/>
    </source>
</evidence>
<dbReference type="GO" id="GO:0003677">
    <property type="term" value="F:DNA binding"/>
    <property type="evidence" value="ECO:0007669"/>
    <property type="project" value="UniProtKB-UniRule"/>
</dbReference>
<keyword evidence="2 4" id="KW-0238">DNA-binding</keyword>
<evidence type="ECO:0000256" key="4">
    <source>
        <dbReference type="PROSITE-ProRule" id="PRU00335"/>
    </source>
</evidence>
<gene>
    <name evidence="6" type="ORF">SAMN05216361_3235</name>
</gene>
<dbReference type="Proteomes" id="UP000184520">
    <property type="component" value="Unassembled WGS sequence"/>
</dbReference>
<feature type="DNA-binding region" description="H-T-H motif" evidence="4">
    <location>
        <begin position="33"/>
        <end position="52"/>
    </location>
</feature>
<keyword evidence="7" id="KW-1185">Reference proteome</keyword>
<dbReference type="SUPFAM" id="SSF46689">
    <property type="entry name" value="Homeodomain-like"/>
    <property type="match status" value="1"/>
</dbReference>
<keyword evidence="1" id="KW-0805">Transcription regulation</keyword>
<dbReference type="InterPro" id="IPR011075">
    <property type="entry name" value="TetR_C"/>
</dbReference>
<organism evidence="6 7">
    <name type="scientific">Marisediminitalea aggregata</name>
    <dbReference type="NCBI Taxonomy" id="634436"/>
    <lineage>
        <taxon>Bacteria</taxon>
        <taxon>Pseudomonadati</taxon>
        <taxon>Pseudomonadota</taxon>
        <taxon>Gammaproteobacteria</taxon>
        <taxon>Alteromonadales</taxon>
        <taxon>Alteromonadaceae</taxon>
        <taxon>Marisediminitalea</taxon>
    </lineage>
</organism>
<dbReference type="AlphaFoldDB" id="A0A1M5NH94"/>
<protein>
    <submittedName>
        <fullName evidence="6">DNA-binding transcriptional regulator, AcrR family</fullName>
    </submittedName>
</protein>
<dbReference type="Pfam" id="PF16925">
    <property type="entry name" value="TetR_C_13"/>
    <property type="match status" value="1"/>
</dbReference>
<dbReference type="InterPro" id="IPR036271">
    <property type="entry name" value="Tet_transcr_reg_TetR-rel_C_sf"/>
</dbReference>
<evidence type="ECO:0000313" key="6">
    <source>
        <dbReference type="EMBL" id="SHG88901.1"/>
    </source>
</evidence>
<accession>A0A1M5NH94</accession>
<evidence type="ECO:0000256" key="2">
    <source>
        <dbReference type="ARBA" id="ARBA00023125"/>
    </source>
</evidence>
<evidence type="ECO:0000313" key="7">
    <source>
        <dbReference type="Proteomes" id="UP000184520"/>
    </source>
</evidence>
<dbReference type="EMBL" id="FQWD01000005">
    <property type="protein sequence ID" value="SHG88901.1"/>
    <property type="molecule type" value="Genomic_DNA"/>
</dbReference>
<feature type="domain" description="HTH tetR-type" evidence="5">
    <location>
        <begin position="10"/>
        <end position="70"/>
    </location>
</feature>
<proteinExistence type="predicted"/>
<sequence>MAIVPARKKLPAREKLLKAAGELFYDHGITATGIDAVIARAGVAKMSLYNNFKSKSELVAAYIDARHQEWLDLYAKRSTDLSNGWERVLAVFDAYQDHAEFDYENGFRGCGLLNAAAEMPANSAERAAVNRHKQEVKAIVKRELSELPIIEPGRIEQLTEHVCFLLEGSISLAGLAADTQAIERARTMADQLIEQSL</sequence>
<dbReference type="PRINTS" id="PR00455">
    <property type="entry name" value="HTHTETR"/>
</dbReference>
<evidence type="ECO:0000259" key="5">
    <source>
        <dbReference type="PROSITE" id="PS50977"/>
    </source>
</evidence>
<dbReference type="PANTHER" id="PTHR47506:SF3">
    <property type="entry name" value="HTH-TYPE TRANSCRIPTIONAL REGULATOR LMRA"/>
    <property type="match status" value="1"/>
</dbReference>
<dbReference type="Pfam" id="PF00440">
    <property type="entry name" value="TetR_N"/>
    <property type="match status" value="1"/>
</dbReference>
<keyword evidence="3" id="KW-0804">Transcription</keyword>
<dbReference type="OrthoDB" id="116240at2"/>